<sequence>MRHVVIVGAGNAALCAAIAAAEAGARVTILERAPETARGGNSAFTGGCFRTVYDGVEDIARLVPDLTEEERDGSDFGRYDAEKFYLDLCELSGYRADPLLIDILVQQSLPTLSWMRDQGVRFLPAYGRQSFKVDGRNIFWGGLTVETAGGGVGLVDALFRRAEALGVTIRYDHKVEQLIGNRHRIEGVVVNGEPLHADAVVLASGGYHANSEWRVRTLGQGWDLAKVRGSRYNTGNVIQAAFAIGARSHGNWSGCHSVFFDAGAEDFGNIAMLNQQKNYFTLGIVVNRNGERFFDEGSDFRNYIYSKMGAAILRQPGGTGWQLFDAQSIPILPDEYRVPRAARFESDTLEGLAAKLEGIDRDAMLRTIADFNAAVDDGMPFNPAVKDGRGTRGLVINKSNWARALREPPFVAYEVTCGITLTYGGLAIDEQARVQSEEGEAIAGLYAAGELVGGLYYDRYPGGAGLTSGAVFGRIAGEQAAMG</sequence>
<dbReference type="PANTHER" id="PTHR43400">
    <property type="entry name" value="FUMARATE REDUCTASE"/>
    <property type="match status" value="1"/>
</dbReference>
<dbReference type="Pfam" id="PF00890">
    <property type="entry name" value="FAD_binding_2"/>
    <property type="match status" value="1"/>
</dbReference>
<dbReference type="AlphaFoldDB" id="A0A0M3AVT9"/>
<gene>
    <name evidence="6" type="ORF">YP76_09090</name>
</gene>
<comment type="caution">
    <text evidence="6">The sequence shown here is derived from an EMBL/GenBank/DDBJ whole genome shotgun (WGS) entry which is preliminary data.</text>
</comment>
<keyword evidence="3" id="KW-0274">FAD</keyword>
<comment type="cofactor">
    <cofactor evidence="1">
        <name>FAD</name>
        <dbReference type="ChEBI" id="CHEBI:57692"/>
    </cofactor>
</comment>
<keyword evidence="7" id="KW-1185">Reference proteome</keyword>
<keyword evidence="2" id="KW-0285">Flavoprotein</keyword>
<dbReference type="NCBIfam" id="NF006130">
    <property type="entry name" value="PRK08274.1"/>
    <property type="match status" value="1"/>
</dbReference>
<keyword evidence="4" id="KW-0560">Oxidoreductase</keyword>
<dbReference type="Proteomes" id="UP000033874">
    <property type="component" value="Unassembled WGS sequence"/>
</dbReference>
<evidence type="ECO:0000259" key="5">
    <source>
        <dbReference type="Pfam" id="PF00890"/>
    </source>
</evidence>
<dbReference type="InterPro" id="IPR036188">
    <property type="entry name" value="FAD/NAD-bd_sf"/>
</dbReference>
<dbReference type="Gene3D" id="3.90.700.10">
    <property type="entry name" value="Succinate dehydrogenase/fumarate reductase flavoprotein, catalytic domain"/>
    <property type="match status" value="1"/>
</dbReference>
<evidence type="ECO:0000313" key="7">
    <source>
        <dbReference type="Proteomes" id="UP000033874"/>
    </source>
</evidence>
<accession>A0A0M3AVT9</accession>
<dbReference type="RefSeq" id="WP_046763225.1">
    <property type="nucleotide sequence ID" value="NZ_LBIC01000003.1"/>
</dbReference>
<dbReference type="Gene3D" id="3.50.50.60">
    <property type="entry name" value="FAD/NAD(P)-binding domain"/>
    <property type="match status" value="1"/>
</dbReference>
<dbReference type="SUPFAM" id="SSF51905">
    <property type="entry name" value="FAD/NAD(P)-binding domain"/>
    <property type="match status" value="1"/>
</dbReference>
<evidence type="ECO:0000256" key="2">
    <source>
        <dbReference type="ARBA" id="ARBA00022630"/>
    </source>
</evidence>
<proteinExistence type="predicted"/>
<evidence type="ECO:0000256" key="3">
    <source>
        <dbReference type="ARBA" id="ARBA00022827"/>
    </source>
</evidence>
<dbReference type="PATRIC" id="fig|56193.3.peg.1884"/>
<reference evidence="6 7" key="1">
    <citation type="submission" date="2015-04" db="EMBL/GenBank/DDBJ databases">
        <title>Genome sequence of aromatic hydrocarbons-degrading Sphingobium chungbukense DJ77.</title>
        <authorList>
            <person name="Kim Y.-C."/>
            <person name="Chae J.-C."/>
        </authorList>
    </citation>
    <scope>NUCLEOTIDE SEQUENCE [LARGE SCALE GENOMIC DNA]</scope>
    <source>
        <strain evidence="6 7">DJ77</strain>
    </source>
</reference>
<dbReference type="EMBL" id="LBIC01000003">
    <property type="protein sequence ID" value="KKW93016.1"/>
    <property type="molecule type" value="Genomic_DNA"/>
</dbReference>
<dbReference type="PANTHER" id="PTHR43400:SF7">
    <property type="entry name" value="FAD-DEPENDENT OXIDOREDUCTASE 2 FAD BINDING DOMAIN-CONTAINING PROTEIN"/>
    <property type="match status" value="1"/>
</dbReference>
<dbReference type="InterPro" id="IPR027477">
    <property type="entry name" value="Succ_DH/fumarate_Rdtase_cat_sf"/>
</dbReference>
<evidence type="ECO:0000256" key="4">
    <source>
        <dbReference type="ARBA" id="ARBA00023002"/>
    </source>
</evidence>
<feature type="domain" description="FAD-dependent oxidoreductase 2 FAD-binding" evidence="5">
    <location>
        <begin position="3"/>
        <end position="463"/>
    </location>
</feature>
<dbReference type="STRING" id="56193.YP76_09090"/>
<dbReference type="SUPFAM" id="SSF56425">
    <property type="entry name" value="Succinate dehydrogenase/fumarate reductase flavoprotein, catalytic domain"/>
    <property type="match status" value="1"/>
</dbReference>
<dbReference type="InterPro" id="IPR003953">
    <property type="entry name" value="FAD-dep_OxRdtase_2_FAD-bd"/>
</dbReference>
<dbReference type="GO" id="GO:0016491">
    <property type="term" value="F:oxidoreductase activity"/>
    <property type="evidence" value="ECO:0007669"/>
    <property type="project" value="UniProtKB-KW"/>
</dbReference>
<protein>
    <submittedName>
        <fullName evidence="6">Tricarballylate dehydrogenase</fullName>
    </submittedName>
</protein>
<organism evidence="6 7">
    <name type="scientific">Sphingobium chungbukense</name>
    <dbReference type="NCBI Taxonomy" id="56193"/>
    <lineage>
        <taxon>Bacteria</taxon>
        <taxon>Pseudomonadati</taxon>
        <taxon>Pseudomonadota</taxon>
        <taxon>Alphaproteobacteria</taxon>
        <taxon>Sphingomonadales</taxon>
        <taxon>Sphingomonadaceae</taxon>
        <taxon>Sphingobium</taxon>
    </lineage>
</organism>
<dbReference type="InterPro" id="IPR050315">
    <property type="entry name" value="FAD-oxidoreductase_2"/>
</dbReference>
<evidence type="ECO:0000313" key="6">
    <source>
        <dbReference type="EMBL" id="KKW93016.1"/>
    </source>
</evidence>
<evidence type="ECO:0000256" key="1">
    <source>
        <dbReference type="ARBA" id="ARBA00001974"/>
    </source>
</evidence>
<name>A0A0M3AVT9_9SPHN</name>